<feature type="compositionally biased region" description="Low complexity" evidence="5">
    <location>
        <begin position="86"/>
        <end position="96"/>
    </location>
</feature>
<evidence type="ECO:0000256" key="5">
    <source>
        <dbReference type="SAM" id="MobiDB-lite"/>
    </source>
</evidence>
<evidence type="ECO:0000259" key="6">
    <source>
        <dbReference type="Pfam" id="PF13882"/>
    </source>
</evidence>
<keyword evidence="3" id="KW-1133">Transmembrane helix</keyword>
<dbReference type="InterPro" id="IPR026966">
    <property type="entry name" value="Neurofascin/L1/NrCAM_C"/>
</dbReference>
<accession>A0A4W5LVT3</accession>
<reference evidence="7" key="2">
    <citation type="submission" date="2025-08" db="UniProtKB">
        <authorList>
            <consortium name="Ensembl"/>
        </authorList>
    </citation>
    <scope>IDENTIFICATION</scope>
</reference>
<dbReference type="Ensembl" id="ENSHHUT00000031677.1">
    <property type="protein sequence ID" value="ENSHHUP00000030411.1"/>
    <property type="gene ID" value="ENSHHUG00000019366.1"/>
</dbReference>
<name>A0A4W5LVT3_9TELE</name>
<evidence type="ECO:0000256" key="2">
    <source>
        <dbReference type="ARBA" id="ARBA00022692"/>
    </source>
</evidence>
<protein>
    <recommendedName>
        <fullName evidence="6">Neurofascin/L1/NrCAM C-terminal domain-containing protein</fullName>
    </recommendedName>
</protein>
<proteinExistence type="predicted"/>
<comment type="subcellular location">
    <subcellularLocation>
        <location evidence="1">Membrane</location>
        <topology evidence="1">Single-pass membrane protein</topology>
    </subcellularLocation>
</comment>
<dbReference type="STRING" id="62062.ENSHHUP00000030411"/>
<keyword evidence="4" id="KW-0472">Membrane</keyword>
<keyword evidence="2" id="KW-0812">Transmembrane</keyword>
<evidence type="ECO:0000256" key="3">
    <source>
        <dbReference type="ARBA" id="ARBA00022989"/>
    </source>
</evidence>
<sequence length="96" mass="10006">LCYCFLCLHSDGDEKRSVSQPSLCVESKLGSDDSLAEYGDSVDIQFNEDGSFIGQYSGRGPAPTGNESSGPASPVNLVPPPPPIGPSFAGILDRTS</sequence>
<evidence type="ECO:0000313" key="8">
    <source>
        <dbReference type="Proteomes" id="UP000314982"/>
    </source>
</evidence>
<organism evidence="7 8">
    <name type="scientific">Hucho hucho</name>
    <name type="common">huchen</name>
    <dbReference type="NCBI Taxonomy" id="62062"/>
    <lineage>
        <taxon>Eukaryota</taxon>
        <taxon>Metazoa</taxon>
        <taxon>Chordata</taxon>
        <taxon>Craniata</taxon>
        <taxon>Vertebrata</taxon>
        <taxon>Euteleostomi</taxon>
        <taxon>Actinopterygii</taxon>
        <taxon>Neopterygii</taxon>
        <taxon>Teleostei</taxon>
        <taxon>Protacanthopterygii</taxon>
        <taxon>Salmoniformes</taxon>
        <taxon>Salmonidae</taxon>
        <taxon>Salmoninae</taxon>
        <taxon>Hucho</taxon>
    </lineage>
</organism>
<evidence type="ECO:0000256" key="4">
    <source>
        <dbReference type="ARBA" id="ARBA00023136"/>
    </source>
</evidence>
<reference evidence="8" key="1">
    <citation type="submission" date="2018-06" db="EMBL/GenBank/DDBJ databases">
        <title>Genome assembly of Danube salmon.</title>
        <authorList>
            <person name="Macqueen D.J."/>
            <person name="Gundappa M.K."/>
        </authorList>
    </citation>
    <scope>NUCLEOTIDE SEQUENCE [LARGE SCALE GENOMIC DNA]</scope>
</reference>
<dbReference type="AlphaFoldDB" id="A0A4W5LVT3"/>
<evidence type="ECO:0000313" key="7">
    <source>
        <dbReference type="Ensembl" id="ENSHHUP00000030411.1"/>
    </source>
</evidence>
<dbReference type="GeneTree" id="ENSGT00940000175444"/>
<feature type="region of interest" description="Disordered" evidence="5">
    <location>
        <begin position="53"/>
        <end position="96"/>
    </location>
</feature>
<reference evidence="7" key="3">
    <citation type="submission" date="2025-09" db="UniProtKB">
        <authorList>
            <consortium name="Ensembl"/>
        </authorList>
    </citation>
    <scope>IDENTIFICATION</scope>
</reference>
<dbReference type="Pfam" id="PF13882">
    <property type="entry name" value="Bravo_FIGEY"/>
    <property type="match status" value="1"/>
</dbReference>
<feature type="domain" description="Neurofascin/L1/NrCAM C-terminal" evidence="6">
    <location>
        <begin position="10"/>
        <end position="59"/>
    </location>
</feature>
<keyword evidence="8" id="KW-1185">Reference proteome</keyword>
<evidence type="ECO:0000256" key="1">
    <source>
        <dbReference type="ARBA" id="ARBA00004167"/>
    </source>
</evidence>
<dbReference type="Proteomes" id="UP000314982">
    <property type="component" value="Unassembled WGS sequence"/>
</dbReference>
<dbReference type="GO" id="GO:0016020">
    <property type="term" value="C:membrane"/>
    <property type="evidence" value="ECO:0007669"/>
    <property type="project" value="UniProtKB-SubCell"/>
</dbReference>